<comment type="similarity">
    <text evidence="1">Belongs to the BCP1 family.</text>
</comment>
<proteinExistence type="inferred from homology"/>
<evidence type="ECO:0000313" key="4">
    <source>
        <dbReference type="Proteomes" id="UP000009168"/>
    </source>
</evidence>
<dbReference type="Pfam" id="PF13862">
    <property type="entry name" value="BCCIP"/>
    <property type="match status" value="1"/>
</dbReference>
<dbReference type="OMA" id="WSQGIED"/>
<dbReference type="PANTHER" id="PTHR13261:SF0">
    <property type="entry name" value="BRCA2 AND CDKN1A-INTERACTING PROTEIN"/>
    <property type="match status" value="1"/>
</dbReference>
<dbReference type="AlphaFoldDB" id="I7MMP6"/>
<accession>I7MMP6</accession>
<dbReference type="HOGENOM" id="CLU_682392_0_0_1"/>
<dbReference type="OrthoDB" id="27543at2759"/>
<name>I7MMP6_TETTS</name>
<feature type="compositionally biased region" description="Acidic residues" evidence="2">
    <location>
        <begin position="109"/>
        <end position="132"/>
    </location>
</feature>
<dbReference type="Proteomes" id="UP000009168">
    <property type="component" value="Unassembled WGS sequence"/>
</dbReference>
<dbReference type="KEGG" id="tet:TTHERM_00670770"/>
<sequence>MSTNNKKSKLHKRTWEENDKKDNKKAQESQEEEDDEQIEDVDENEDDDQEEDQQVSNKKSKANKKNEKAEEGNQEEDDWEDEEDEEDDEDDDDLDSEDLIDITKKKNELEDEEEDEDDDDEEGEEGEEDEVLNVDFEFKDANETMFHSVKGLINGYLDGSDYNSSDLADIIVKQFTLGTFIVIDEEEDENQKKIREKAKLERETNVIGFSTFISAKQHENQSVVKEIIKFVNQKSEKFNNEADHKKLQNILAKNKVGLLINERIINVAPQAVPVLHTQLQEDYKWFKQNHQKEFKENFDFEYLLCITRCAKEVKGTQDPQQGQKKLKKEELDEYLYPKFEDFLLLEKAEIKFFFEAAQSKSQSGLSKKNMDEIKSKELNYKIIYLIKISDYFKSIPEMPLHLCD</sequence>
<organism evidence="3 4">
    <name type="scientific">Tetrahymena thermophila (strain SB210)</name>
    <dbReference type="NCBI Taxonomy" id="312017"/>
    <lineage>
        <taxon>Eukaryota</taxon>
        <taxon>Sar</taxon>
        <taxon>Alveolata</taxon>
        <taxon>Ciliophora</taxon>
        <taxon>Intramacronucleata</taxon>
        <taxon>Oligohymenophorea</taxon>
        <taxon>Hymenostomatida</taxon>
        <taxon>Tetrahymenina</taxon>
        <taxon>Tetrahymenidae</taxon>
        <taxon>Tetrahymena</taxon>
    </lineage>
</organism>
<dbReference type="STRING" id="312017.I7MMP6"/>
<dbReference type="GO" id="GO:0005634">
    <property type="term" value="C:nucleus"/>
    <property type="evidence" value="ECO:0007669"/>
    <property type="project" value="TreeGrafter"/>
</dbReference>
<keyword evidence="4" id="KW-1185">Reference proteome</keyword>
<gene>
    <name evidence="3" type="ORF">TTHERM_00670770</name>
</gene>
<evidence type="ECO:0000256" key="1">
    <source>
        <dbReference type="ARBA" id="ARBA00006781"/>
    </source>
</evidence>
<feature type="compositionally biased region" description="Basic and acidic residues" evidence="2">
    <location>
        <begin position="13"/>
        <end position="28"/>
    </location>
</feature>
<dbReference type="InParanoid" id="I7MMP6"/>
<feature type="region of interest" description="Disordered" evidence="2">
    <location>
        <begin position="1"/>
        <end position="133"/>
    </location>
</feature>
<dbReference type="PANTHER" id="PTHR13261">
    <property type="entry name" value="BRCA2 AND CDKN1A INTERACTING PROTEIN"/>
    <property type="match status" value="1"/>
</dbReference>
<dbReference type="eggNOG" id="KOG3034">
    <property type="taxonomic scope" value="Eukaryota"/>
</dbReference>
<dbReference type="EMBL" id="GG662308">
    <property type="protein sequence ID" value="EAS06153.1"/>
    <property type="molecule type" value="Genomic_DNA"/>
</dbReference>
<reference evidence="4" key="1">
    <citation type="journal article" date="2006" name="PLoS Biol.">
        <title>Macronuclear genome sequence of the ciliate Tetrahymena thermophila, a model eukaryote.</title>
        <authorList>
            <person name="Eisen J.A."/>
            <person name="Coyne R.S."/>
            <person name="Wu M."/>
            <person name="Wu D."/>
            <person name="Thiagarajan M."/>
            <person name="Wortman J.R."/>
            <person name="Badger J.H."/>
            <person name="Ren Q."/>
            <person name="Amedeo P."/>
            <person name="Jones K.M."/>
            <person name="Tallon L.J."/>
            <person name="Delcher A.L."/>
            <person name="Salzberg S.L."/>
            <person name="Silva J.C."/>
            <person name="Haas B.J."/>
            <person name="Majoros W.H."/>
            <person name="Farzad M."/>
            <person name="Carlton J.M."/>
            <person name="Smith R.K. Jr."/>
            <person name="Garg J."/>
            <person name="Pearlman R.E."/>
            <person name="Karrer K.M."/>
            <person name="Sun L."/>
            <person name="Manning G."/>
            <person name="Elde N.C."/>
            <person name="Turkewitz A.P."/>
            <person name="Asai D.J."/>
            <person name="Wilkes D.E."/>
            <person name="Wang Y."/>
            <person name="Cai H."/>
            <person name="Collins K."/>
            <person name="Stewart B.A."/>
            <person name="Lee S.R."/>
            <person name="Wilamowska K."/>
            <person name="Weinberg Z."/>
            <person name="Ruzzo W.L."/>
            <person name="Wloga D."/>
            <person name="Gaertig J."/>
            <person name="Frankel J."/>
            <person name="Tsao C.-C."/>
            <person name="Gorovsky M.A."/>
            <person name="Keeling P.J."/>
            <person name="Waller R.F."/>
            <person name="Patron N.J."/>
            <person name="Cherry J.M."/>
            <person name="Stover N.A."/>
            <person name="Krieger C.J."/>
            <person name="del Toro C."/>
            <person name="Ryder H.F."/>
            <person name="Williamson S.C."/>
            <person name="Barbeau R.A."/>
            <person name="Hamilton E.P."/>
            <person name="Orias E."/>
        </authorList>
    </citation>
    <scope>NUCLEOTIDE SEQUENCE [LARGE SCALE GENOMIC DNA]</scope>
    <source>
        <strain evidence="4">SB210</strain>
    </source>
</reference>
<dbReference type="RefSeq" id="XP_001026398.1">
    <property type="nucleotide sequence ID" value="XM_001026398.3"/>
</dbReference>
<protein>
    <submittedName>
        <fullName evidence="3">p21-carboxy-terminal region-binding protein</fullName>
    </submittedName>
</protein>
<feature type="compositionally biased region" description="Acidic residues" evidence="2">
    <location>
        <begin position="29"/>
        <end position="53"/>
    </location>
</feature>
<feature type="compositionally biased region" description="Basic residues" evidence="2">
    <location>
        <begin position="1"/>
        <end position="12"/>
    </location>
</feature>
<dbReference type="InterPro" id="IPR025602">
    <property type="entry name" value="BCP1_family"/>
</dbReference>
<evidence type="ECO:0000313" key="3">
    <source>
        <dbReference type="EMBL" id="EAS06153.1"/>
    </source>
</evidence>
<feature type="compositionally biased region" description="Acidic residues" evidence="2">
    <location>
        <begin position="72"/>
        <end position="100"/>
    </location>
</feature>
<dbReference type="GeneID" id="7833356"/>
<evidence type="ECO:0000256" key="2">
    <source>
        <dbReference type="SAM" id="MobiDB-lite"/>
    </source>
</evidence>